<dbReference type="PANTHER" id="PTHR10920">
    <property type="entry name" value="RIBOSOMAL RNA METHYLTRANSFERASE"/>
    <property type="match status" value="1"/>
</dbReference>
<evidence type="ECO:0000259" key="7">
    <source>
        <dbReference type="Pfam" id="PF01728"/>
    </source>
</evidence>
<dbReference type="GO" id="GO:0008650">
    <property type="term" value="F:rRNA (uridine-2'-O-)-methyltransferase activity"/>
    <property type="evidence" value="ECO:0007669"/>
    <property type="project" value="TreeGrafter"/>
</dbReference>
<reference evidence="8 9" key="1">
    <citation type="journal article" date="2021" name="Hortic Res">
        <title>Chromosome-scale assembly of the Dendrobium chrysotoxum genome enhances the understanding of orchid evolution.</title>
        <authorList>
            <person name="Zhang Y."/>
            <person name="Zhang G.Q."/>
            <person name="Zhang D."/>
            <person name="Liu X.D."/>
            <person name="Xu X.Y."/>
            <person name="Sun W.H."/>
            <person name="Yu X."/>
            <person name="Zhu X."/>
            <person name="Wang Z.W."/>
            <person name="Zhao X."/>
            <person name="Zhong W.Y."/>
            <person name="Chen H."/>
            <person name="Yin W.L."/>
            <person name="Huang T."/>
            <person name="Niu S.C."/>
            <person name="Liu Z.J."/>
        </authorList>
    </citation>
    <scope>NUCLEOTIDE SEQUENCE [LARGE SCALE GENOMIC DNA]</scope>
    <source>
        <strain evidence="8">Lindl</strain>
    </source>
</reference>
<dbReference type="InterPro" id="IPR029063">
    <property type="entry name" value="SAM-dependent_MTases_sf"/>
</dbReference>
<keyword evidence="5" id="KW-0949">S-adenosyl-L-methionine</keyword>
<dbReference type="InterPro" id="IPR015507">
    <property type="entry name" value="rRNA-MeTfrase_E"/>
</dbReference>
<dbReference type="HAMAP" id="MF_01547">
    <property type="entry name" value="RNA_methyltr_E"/>
    <property type="match status" value="1"/>
</dbReference>
<name>A0AAV7GNX1_DENCH</name>
<gene>
    <name evidence="8" type="ORF">IEQ34_012703</name>
</gene>
<comment type="caution">
    <text evidence="8">The sequence shown here is derived from an EMBL/GenBank/DDBJ whole genome shotgun (WGS) entry which is preliminary data.</text>
</comment>
<evidence type="ECO:0000313" key="8">
    <source>
        <dbReference type="EMBL" id="KAH0457388.1"/>
    </source>
</evidence>
<evidence type="ECO:0000256" key="5">
    <source>
        <dbReference type="ARBA" id="ARBA00022691"/>
    </source>
</evidence>
<dbReference type="FunFam" id="3.40.50.150:FF:000212">
    <property type="entry name" value="Ribosomal RNA large subunit methyltransferase E"/>
    <property type="match status" value="1"/>
</dbReference>
<evidence type="ECO:0000256" key="4">
    <source>
        <dbReference type="ARBA" id="ARBA00022679"/>
    </source>
</evidence>
<keyword evidence="2" id="KW-0698">rRNA processing</keyword>
<keyword evidence="4" id="KW-0808">Transferase</keyword>
<organism evidence="8 9">
    <name type="scientific">Dendrobium chrysotoxum</name>
    <name type="common">Orchid</name>
    <dbReference type="NCBI Taxonomy" id="161865"/>
    <lineage>
        <taxon>Eukaryota</taxon>
        <taxon>Viridiplantae</taxon>
        <taxon>Streptophyta</taxon>
        <taxon>Embryophyta</taxon>
        <taxon>Tracheophyta</taxon>
        <taxon>Spermatophyta</taxon>
        <taxon>Magnoliopsida</taxon>
        <taxon>Liliopsida</taxon>
        <taxon>Asparagales</taxon>
        <taxon>Orchidaceae</taxon>
        <taxon>Epidendroideae</taxon>
        <taxon>Malaxideae</taxon>
        <taxon>Dendrobiinae</taxon>
        <taxon>Dendrobium</taxon>
    </lineage>
</organism>
<proteinExistence type="inferred from homology"/>
<dbReference type="Proteomes" id="UP000775213">
    <property type="component" value="Unassembled WGS sequence"/>
</dbReference>
<evidence type="ECO:0000256" key="6">
    <source>
        <dbReference type="ARBA" id="ARBA00041184"/>
    </source>
</evidence>
<dbReference type="Pfam" id="PF01728">
    <property type="entry name" value="FtsJ"/>
    <property type="match status" value="1"/>
</dbReference>
<dbReference type="SUPFAM" id="SSF53335">
    <property type="entry name" value="S-adenosyl-L-methionine-dependent methyltransferases"/>
    <property type="match status" value="1"/>
</dbReference>
<evidence type="ECO:0000313" key="9">
    <source>
        <dbReference type="Proteomes" id="UP000775213"/>
    </source>
</evidence>
<dbReference type="Gene3D" id="3.40.50.150">
    <property type="entry name" value="Vaccinia Virus protein VP39"/>
    <property type="match status" value="1"/>
</dbReference>
<evidence type="ECO:0000256" key="3">
    <source>
        <dbReference type="ARBA" id="ARBA00022603"/>
    </source>
</evidence>
<accession>A0AAV7GNX1</accession>
<dbReference type="AlphaFoldDB" id="A0AAV7GNX1"/>
<dbReference type="EMBL" id="JAGFBR010000012">
    <property type="protein sequence ID" value="KAH0457388.1"/>
    <property type="molecule type" value="Genomic_DNA"/>
</dbReference>
<feature type="domain" description="Ribosomal RNA methyltransferase FtsJ" evidence="7">
    <location>
        <begin position="19"/>
        <end position="224"/>
    </location>
</feature>
<keyword evidence="9" id="KW-1185">Reference proteome</keyword>
<dbReference type="InterPro" id="IPR002877">
    <property type="entry name" value="RNA_MeTrfase_FtsJ_dom"/>
</dbReference>
<comment type="similarity">
    <text evidence="1">Belongs to the class I-like SAM-binding methyltransferase superfamily. RNA methyltransferase RlmE family.</text>
</comment>
<keyword evidence="3" id="KW-0489">Methyltransferase</keyword>
<dbReference type="PANTHER" id="PTHR10920:SF18">
    <property type="entry name" value="RRNA METHYLTRANSFERASE 2, MITOCHONDRIAL"/>
    <property type="match status" value="1"/>
</dbReference>
<dbReference type="InterPro" id="IPR050082">
    <property type="entry name" value="RNA_methyltr_RlmE"/>
</dbReference>
<evidence type="ECO:0000256" key="1">
    <source>
        <dbReference type="ARBA" id="ARBA00009258"/>
    </source>
</evidence>
<protein>
    <recommendedName>
        <fullName evidence="6">rRNA methyltransferase 2, mitochondrial</fullName>
    </recommendedName>
</protein>
<sequence>MSGPWAPDFFWREAQRLGYVARSAFKLLQLQKQFKLIGAGASVLDLGCAPGAWLQVACRSLGPLEKGGTVLGIDLKKVHIPSHHCDSRVKTICADVMNLRKDQARAFSPQGMGFSVILSDMCPIVSGITTKDAALSCELGKRALSLAIGNSSCKNSSEFLGSFEDDTSENGVLRRGGNVVIKLLESKDTEAFAKFCKQRFRNVSWSRPKATRSSSKEIYLICQGLRCCKFSQGDVACGEVGDFFINWWLDHRRMERRYVSWLDIHQKINQSIELHRNIFFLTILLILYLKW</sequence>
<evidence type="ECO:0000256" key="2">
    <source>
        <dbReference type="ARBA" id="ARBA00022552"/>
    </source>
</evidence>